<organism evidence="7 8">
    <name type="scientific">Crossiella cryophila</name>
    <dbReference type="NCBI Taxonomy" id="43355"/>
    <lineage>
        <taxon>Bacteria</taxon>
        <taxon>Bacillati</taxon>
        <taxon>Actinomycetota</taxon>
        <taxon>Actinomycetes</taxon>
        <taxon>Pseudonocardiales</taxon>
        <taxon>Pseudonocardiaceae</taxon>
        <taxon>Crossiella</taxon>
    </lineage>
</organism>
<gene>
    <name evidence="7" type="ORF">HNR67_003444</name>
</gene>
<dbReference type="PANTHER" id="PTHR30532">
    <property type="entry name" value="IRON III DICITRATE-BINDING PERIPLASMIC PROTEIN"/>
    <property type="match status" value="1"/>
</dbReference>
<evidence type="ECO:0000256" key="5">
    <source>
        <dbReference type="SAM" id="SignalP"/>
    </source>
</evidence>
<dbReference type="PANTHER" id="PTHR30532:SF24">
    <property type="entry name" value="FERRIC ENTEROBACTIN-BINDING PERIPLASMIC PROTEIN FEPB"/>
    <property type="match status" value="1"/>
</dbReference>
<feature type="signal peptide" evidence="5">
    <location>
        <begin position="1"/>
        <end position="32"/>
    </location>
</feature>
<feature type="chain" id="PRO_5031380316" evidence="5">
    <location>
        <begin position="33"/>
        <end position="331"/>
    </location>
</feature>
<dbReference type="Gene3D" id="3.40.50.1980">
    <property type="entry name" value="Nitrogenase molybdenum iron protein domain"/>
    <property type="match status" value="2"/>
</dbReference>
<dbReference type="PROSITE" id="PS50983">
    <property type="entry name" value="FE_B12_PBP"/>
    <property type="match status" value="1"/>
</dbReference>
<comment type="similarity">
    <text evidence="2">Belongs to the bacterial solute-binding protein 8 family.</text>
</comment>
<evidence type="ECO:0000313" key="7">
    <source>
        <dbReference type="EMBL" id="MBB4677326.1"/>
    </source>
</evidence>
<comment type="caution">
    <text evidence="7">The sequence shown here is derived from an EMBL/GenBank/DDBJ whole genome shotgun (WGS) entry which is preliminary data.</text>
</comment>
<dbReference type="Pfam" id="PF01497">
    <property type="entry name" value="Peripla_BP_2"/>
    <property type="match status" value="1"/>
</dbReference>
<evidence type="ECO:0000256" key="1">
    <source>
        <dbReference type="ARBA" id="ARBA00004196"/>
    </source>
</evidence>
<dbReference type="Proteomes" id="UP000533598">
    <property type="component" value="Unassembled WGS sequence"/>
</dbReference>
<feature type="domain" description="Fe/B12 periplasmic-binding" evidence="6">
    <location>
        <begin position="60"/>
        <end position="329"/>
    </location>
</feature>
<accession>A0A7W7CCE0</accession>
<dbReference type="InterPro" id="IPR051313">
    <property type="entry name" value="Bact_iron-sidero_bind"/>
</dbReference>
<name>A0A7W7CCE0_9PSEU</name>
<evidence type="ECO:0000313" key="8">
    <source>
        <dbReference type="Proteomes" id="UP000533598"/>
    </source>
</evidence>
<comment type="subcellular location">
    <subcellularLocation>
        <location evidence="1">Cell envelope</location>
    </subcellularLocation>
</comment>
<evidence type="ECO:0000256" key="4">
    <source>
        <dbReference type="ARBA" id="ARBA00022729"/>
    </source>
</evidence>
<keyword evidence="4 5" id="KW-0732">Signal</keyword>
<proteinExistence type="inferred from homology"/>
<evidence type="ECO:0000259" key="6">
    <source>
        <dbReference type="PROSITE" id="PS50983"/>
    </source>
</evidence>
<evidence type="ECO:0000256" key="3">
    <source>
        <dbReference type="ARBA" id="ARBA00022448"/>
    </source>
</evidence>
<dbReference type="EMBL" id="JACHMH010000001">
    <property type="protein sequence ID" value="MBB4677326.1"/>
    <property type="molecule type" value="Genomic_DNA"/>
</dbReference>
<dbReference type="GO" id="GO:1901678">
    <property type="term" value="P:iron coordination entity transport"/>
    <property type="evidence" value="ECO:0007669"/>
    <property type="project" value="UniProtKB-ARBA"/>
</dbReference>
<dbReference type="CDD" id="cd01146">
    <property type="entry name" value="FhuD"/>
    <property type="match status" value="1"/>
</dbReference>
<dbReference type="SUPFAM" id="SSF53807">
    <property type="entry name" value="Helical backbone' metal receptor"/>
    <property type="match status" value="1"/>
</dbReference>
<sequence length="331" mass="34694">MSLSSTAIRTWAALLVSAALVVAAGCASTPEAAPPGAGAGFPVTLNHKLGTTTIPAAPKRVVVLGEVDQDALLSLGITPVGMPRSNEHPSGITPWAAAKLGSAKPELLVAGDNGFDPEQVLKLQPDLILAGSDYYLDKYYAKLSAFVPTTAFETGAYQDTWQQVTRQVGKAVGKSAEAEKLVADTESALTKVRTDFPALQGKRATMAQAAGAGKLYALRSPTDPAGIMLGAFGLRIPDSLQALPGNFAAELGAEQYDKLDVDLLLINYDGSKDNERAVESNPLFRNLPVVKSGGRIILDGLEFHALRTPTPVNIPWLVTQVLPKLRAGSGG</sequence>
<keyword evidence="8" id="KW-1185">Reference proteome</keyword>
<reference evidence="7 8" key="1">
    <citation type="submission" date="2020-08" db="EMBL/GenBank/DDBJ databases">
        <title>Sequencing the genomes of 1000 actinobacteria strains.</title>
        <authorList>
            <person name="Klenk H.-P."/>
        </authorList>
    </citation>
    <scope>NUCLEOTIDE SEQUENCE [LARGE SCALE GENOMIC DNA]</scope>
    <source>
        <strain evidence="7 8">DSM 44230</strain>
    </source>
</reference>
<dbReference type="RefSeq" id="WP_185003291.1">
    <property type="nucleotide sequence ID" value="NZ_BAAAUI010000032.1"/>
</dbReference>
<dbReference type="InterPro" id="IPR002491">
    <property type="entry name" value="ABC_transptr_periplasmic_BD"/>
</dbReference>
<evidence type="ECO:0000256" key="2">
    <source>
        <dbReference type="ARBA" id="ARBA00008814"/>
    </source>
</evidence>
<keyword evidence="3" id="KW-0813">Transport</keyword>
<dbReference type="AlphaFoldDB" id="A0A7W7CCE0"/>
<protein>
    <submittedName>
        <fullName evidence="7">Iron complex transport system substrate-binding protein</fullName>
    </submittedName>
</protein>
<dbReference type="GO" id="GO:0030288">
    <property type="term" value="C:outer membrane-bounded periplasmic space"/>
    <property type="evidence" value="ECO:0007669"/>
    <property type="project" value="TreeGrafter"/>
</dbReference>